<feature type="chain" id="PRO_5011460474" evidence="1">
    <location>
        <begin position="22"/>
        <end position="320"/>
    </location>
</feature>
<dbReference type="STRING" id="617002.SAMN05660653_01587"/>
<dbReference type="OrthoDB" id="48956at2"/>
<accession>A0A1G6CK12</accession>
<dbReference type="Proteomes" id="UP000198771">
    <property type="component" value="Unassembled WGS sequence"/>
</dbReference>
<gene>
    <name evidence="2" type="ORF">SAMN05660653_01587</name>
</gene>
<protein>
    <submittedName>
        <fullName evidence="2">LVIVD repeat-containing protein</fullName>
    </submittedName>
</protein>
<dbReference type="InterPro" id="IPR015943">
    <property type="entry name" value="WD40/YVTN_repeat-like_dom_sf"/>
</dbReference>
<dbReference type="Pfam" id="PF08309">
    <property type="entry name" value="LVIVD"/>
    <property type="match status" value="4"/>
</dbReference>
<sequence length="320" mass="35106">MTKWKLVFAAVAMLFWCTMDWIVPVAGNTQCGNVFGRACVRIDGVNAFLSNTEPGLTIVNMNDPNNPTELGCLQTNGRIIDMDFSKGFAYVVDDREGLLIIDVRNPERCLEEGRYEVFGGGIQAFKVFGDYALASISGQGLRIYDISWPGAPRQIARMDSPAQVQGFAVFDGFAYVANFNGGLHVFDLRQPDNPRELTMIDVPGRPRSLGVSESVLFMNTSERKMHIFDIHAPTSPKLTATIDTGGAPLAVVSGNHAFLASSDKGFIMYDISDPNEIVMVGREDLDGICLAMCIHDTIAFVSVAGQDEVRVIDLQHMVQR</sequence>
<organism evidence="2 3">
    <name type="scientific">Desulfonatronum thiosulfatophilum</name>
    <dbReference type="NCBI Taxonomy" id="617002"/>
    <lineage>
        <taxon>Bacteria</taxon>
        <taxon>Pseudomonadati</taxon>
        <taxon>Thermodesulfobacteriota</taxon>
        <taxon>Desulfovibrionia</taxon>
        <taxon>Desulfovibrionales</taxon>
        <taxon>Desulfonatronaceae</taxon>
        <taxon>Desulfonatronum</taxon>
    </lineage>
</organism>
<dbReference type="AlphaFoldDB" id="A0A1G6CK12"/>
<dbReference type="InterPro" id="IPR011048">
    <property type="entry name" value="Haem_d1_sf"/>
</dbReference>
<proteinExistence type="predicted"/>
<dbReference type="RefSeq" id="WP_161946241.1">
    <property type="nucleotide sequence ID" value="NZ_FMXO01000008.1"/>
</dbReference>
<dbReference type="SUPFAM" id="SSF51004">
    <property type="entry name" value="C-terminal (heme d1) domain of cytochrome cd1-nitrite reductase"/>
    <property type="match status" value="1"/>
</dbReference>
<evidence type="ECO:0000313" key="3">
    <source>
        <dbReference type="Proteomes" id="UP000198771"/>
    </source>
</evidence>
<evidence type="ECO:0000256" key="1">
    <source>
        <dbReference type="SAM" id="SignalP"/>
    </source>
</evidence>
<dbReference type="EMBL" id="FMXO01000008">
    <property type="protein sequence ID" value="SDB33199.1"/>
    <property type="molecule type" value="Genomic_DNA"/>
</dbReference>
<reference evidence="2 3" key="1">
    <citation type="submission" date="2016-10" db="EMBL/GenBank/DDBJ databases">
        <authorList>
            <person name="de Groot N.N."/>
        </authorList>
    </citation>
    <scope>NUCLEOTIDE SEQUENCE [LARGE SCALE GENOMIC DNA]</scope>
    <source>
        <strain evidence="2 3">ASO4-2</strain>
    </source>
</reference>
<dbReference type="Gene3D" id="2.130.10.10">
    <property type="entry name" value="YVTN repeat-like/Quinoprotein amine dehydrogenase"/>
    <property type="match status" value="1"/>
</dbReference>
<evidence type="ECO:0000313" key="2">
    <source>
        <dbReference type="EMBL" id="SDB33199.1"/>
    </source>
</evidence>
<keyword evidence="3" id="KW-1185">Reference proteome</keyword>
<name>A0A1G6CK12_9BACT</name>
<keyword evidence="1" id="KW-0732">Signal</keyword>
<dbReference type="InterPro" id="IPR013211">
    <property type="entry name" value="LVIVD"/>
</dbReference>
<feature type="signal peptide" evidence="1">
    <location>
        <begin position="1"/>
        <end position="21"/>
    </location>
</feature>